<dbReference type="Gene3D" id="3.40.50.1100">
    <property type="match status" value="3"/>
</dbReference>
<evidence type="ECO:0000259" key="8">
    <source>
        <dbReference type="Pfam" id="PF00291"/>
    </source>
</evidence>
<dbReference type="InterPro" id="IPR001216">
    <property type="entry name" value="P-phosphate_BS"/>
</dbReference>
<dbReference type="GO" id="GO:0016740">
    <property type="term" value="F:transferase activity"/>
    <property type="evidence" value="ECO:0007669"/>
    <property type="project" value="UniProtKB-KW"/>
</dbReference>
<protein>
    <recommendedName>
        <fullName evidence="8">Tryptophan synthase beta chain-like PALP domain-containing protein</fullName>
    </recommendedName>
</protein>
<evidence type="ECO:0000256" key="2">
    <source>
        <dbReference type="ARBA" id="ARBA00007103"/>
    </source>
</evidence>
<dbReference type="Proteomes" id="UP001222027">
    <property type="component" value="Unassembled WGS sequence"/>
</dbReference>
<dbReference type="AlphaFoldDB" id="A0AAV8PLI6"/>
<keyword evidence="6" id="KW-0198">Cysteine biosynthesis</keyword>
<accession>A0AAV8PLI6</accession>
<evidence type="ECO:0000313" key="10">
    <source>
        <dbReference type="Proteomes" id="UP001222027"/>
    </source>
</evidence>
<reference evidence="9 10" key="1">
    <citation type="submission" date="2022-12" db="EMBL/GenBank/DDBJ databases">
        <title>Chromosome-scale assembly of the Ensete ventricosum genome.</title>
        <authorList>
            <person name="Dussert Y."/>
            <person name="Stocks J."/>
            <person name="Wendawek A."/>
            <person name="Woldeyes F."/>
            <person name="Nichols R.A."/>
            <person name="Borrell J.S."/>
        </authorList>
    </citation>
    <scope>NUCLEOTIDE SEQUENCE [LARGE SCALE GENOMIC DNA]</scope>
    <source>
        <strain evidence="10">cv. Maze</strain>
        <tissue evidence="9">Seeds</tissue>
    </source>
</reference>
<organism evidence="9 10">
    <name type="scientific">Ensete ventricosum</name>
    <name type="common">Abyssinian banana</name>
    <name type="synonym">Musa ensete</name>
    <dbReference type="NCBI Taxonomy" id="4639"/>
    <lineage>
        <taxon>Eukaryota</taxon>
        <taxon>Viridiplantae</taxon>
        <taxon>Streptophyta</taxon>
        <taxon>Embryophyta</taxon>
        <taxon>Tracheophyta</taxon>
        <taxon>Spermatophyta</taxon>
        <taxon>Magnoliopsida</taxon>
        <taxon>Liliopsida</taxon>
        <taxon>Zingiberales</taxon>
        <taxon>Musaceae</taxon>
        <taxon>Ensete</taxon>
    </lineage>
</organism>
<evidence type="ECO:0000256" key="1">
    <source>
        <dbReference type="ARBA" id="ARBA00001933"/>
    </source>
</evidence>
<feature type="domain" description="Tryptophan synthase beta chain-like PALP" evidence="8">
    <location>
        <begin position="84"/>
        <end position="155"/>
    </location>
</feature>
<dbReference type="Pfam" id="PF00291">
    <property type="entry name" value="PALP"/>
    <property type="match status" value="2"/>
</dbReference>
<comment type="similarity">
    <text evidence="2">Belongs to the cysteine synthase/cystathionine beta-synthase family.</text>
</comment>
<evidence type="ECO:0000256" key="3">
    <source>
        <dbReference type="ARBA" id="ARBA00022605"/>
    </source>
</evidence>
<keyword evidence="4" id="KW-0808">Transferase</keyword>
<proteinExistence type="inferred from homology"/>
<evidence type="ECO:0000256" key="6">
    <source>
        <dbReference type="ARBA" id="ARBA00023192"/>
    </source>
</evidence>
<evidence type="ECO:0000256" key="4">
    <source>
        <dbReference type="ARBA" id="ARBA00022679"/>
    </source>
</evidence>
<sequence>MASLASTMASSFAAQSRPSRETLLHSIRSRSPLLASRSLRCTASIGKRAVAYACSGSPRPDVSCNAVSSKPQTEIEGLNIAEDVTQLIGKTPMVYLNNIVKGCVANIAAKLEIMEPCCSVKDRIGYSMIADAEQKGAITPGKSILVEPTSGNTGIDSSKGMKGAVQKAEEILKNTPNAYMLQQFDNPANPKIHYETTGPEIWEDTSGKVDIFVAGIGTGGTISGVGQFLKEKNPKIKVIGIEPTESNILSGGKPGPHKIQGIGAGFVPRNLDLEVVDEILEISSDEAVETAKQLALQEGLLVGISSGAAAAAAMKVARRPENAGKLIAVVFPSFGERYLSSVLFQSIRDECEKMQPEP</sequence>
<keyword evidence="10" id="KW-1185">Reference proteome</keyword>
<dbReference type="PROSITE" id="PS00901">
    <property type="entry name" value="CYS_SYNTHASE"/>
    <property type="match status" value="1"/>
</dbReference>
<dbReference type="InterPro" id="IPR050214">
    <property type="entry name" value="Cys_Synth/Cystath_Beta-Synth"/>
</dbReference>
<comment type="cofactor">
    <cofactor evidence="1">
        <name>pyridoxal 5'-phosphate</name>
        <dbReference type="ChEBI" id="CHEBI:597326"/>
    </cofactor>
</comment>
<dbReference type="InterPro" id="IPR036052">
    <property type="entry name" value="TrpB-like_PALP_sf"/>
</dbReference>
<evidence type="ECO:0000313" key="9">
    <source>
        <dbReference type="EMBL" id="KAJ8458165.1"/>
    </source>
</evidence>
<comment type="pathway">
    <text evidence="7">Amino-acid biosynthesis.</text>
</comment>
<dbReference type="EMBL" id="JAQQAF010000009">
    <property type="protein sequence ID" value="KAJ8458165.1"/>
    <property type="molecule type" value="Genomic_DNA"/>
</dbReference>
<evidence type="ECO:0000256" key="5">
    <source>
        <dbReference type="ARBA" id="ARBA00022898"/>
    </source>
</evidence>
<dbReference type="InterPro" id="IPR001926">
    <property type="entry name" value="TrpB-like_PALP"/>
</dbReference>
<comment type="caution">
    <text evidence="9">The sequence shown here is derived from an EMBL/GenBank/DDBJ whole genome shotgun (WGS) entry which is preliminary data.</text>
</comment>
<dbReference type="SUPFAM" id="SSF53686">
    <property type="entry name" value="Tryptophan synthase beta subunit-like PLP-dependent enzymes"/>
    <property type="match status" value="1"/>
</dbReference>
<name>A0AAV8PLI6_ENSVE</name>
<dbReference type="CDD" id="cd01561">
    <property type="entry name" value="CBS_like"/>
    <property type="match status" value="1"/>
</dbReference>
<dbReference type="FunFam" id="3.40.50.1100:FF:000006">
    <property type="entry name" value="Cysteine synthase"/>
    <property type="match status" value="1"/>
</dbReference>
<keyword evidence="5" id="KW-0663">Pyridoxal phosphate</keyword>
<gene>
    <name evidence="9" type="ORF">OPV22_031091</name>
</gene>
<dbReference type="GO" id="GO:0006535">
    <property type="term" value="P:cysteine biosynthetic process from serine"/>
    <property type="evidence" value="ECO:0007669"/>
    <property type="project" value="InterPro"/>
</dbReference>
<keyword evidence="3" id="KW-0028">Amino-acid biosynthesis</keyword>
<dbReference type="PANTHER" id="PTHR10314">
    <property type="entry name" value="CYSTATHIONINE BETA-SYNTHASE"/>
    <property type="match status" value="1"/>
</dbReference>
<evidence type="ECO:0000256" key="7">
    <source>
        <dbReference type="ARBA" id="ARBA00029440"/>
    </source>
</evidence>
<feature type="domain" description="Tryptophan synthase beta chain-like PALP" evidence="8">
    <location>
        <begin position="159"/>
        <end position="331"/>
    </location>
</feature>